<dbReference type="EMBL" id="MKIE01000014">
    <property type="protein sequence ID" value="OHW61393.1"/>
    <property type="molecule type" value="Genomic_DNA"/>
</dbReference>
<dbReference type="GO" id="GO:0006310">
    <property type="term" value="P:DNA recombination"/>
    <property type="evidence" value="ECO:0007669"/>
    <property type="project" value="UniProtKB-KW"/>
</dbReference>
<evidence type="ECO:0000313" key="4">
    <source>
        <dbReference type="Proteomes" id="UP000180254"/>
    </source>
</evidence>
<dbReference type="GO" id="GO:0003677">
    <property type="term" value="F:DNA binding"/>
    <property type="evidence" value="ECO:0007669"/>
    <property type="project" value="InterPro"/>
</dbReference>
<dbReference type="STRING" id="39480.EUAN_22430"/>
<accession>A0A1S1V410</accession>
<dbReference type="PANTHER" id="PTHR30349">
    <property type="entry name" value="PHAGE INTEGRASE-RELATED"/>
    <property type="match status" value="1"/>
</dbReference>
<proteinExistence type="predicted"/>
<dbReference type="InterPro" id="IPR011010">
    <property type="entry name" value="DNA_brk_join_enz"/>
</dbReference>
<dbReference type="OrthoDB" id="9788852at2"/>
<dbReference type="PROSITE" id="PS51898">
    <property type="entry name" value="TYR_RECOMBINASE"/>
    <property type="match status" value="1"/>
</dbReference>
<evidence type="ECO:0000256" key="1">
    <source>
        <dbReference type="ARBA" id="ARBA00023172"/>
    </source>
</evidence>
<sequence>MNYVEPIRDLDTLENMCRYLKASNERNYVLFLMGIYTGLRISDILKLKIRDVKGKHEIRLRETKTGKHKSIPINSVLKKALEEYFTGKDPDDYIVKSRVGYNKPISREMAYKILDGLGRSFGIETLGTHTMRKTFGYHYYKKTKDVALLQTIFNHSSPSITLRYIGIVQDDINKAYKDFRFF</sequence>
<dbReference type="Gene3D" id="1.10.443.10">
    <property type="entry name" value="Intergrase catalytic core"/>
    <property type="match status" value="1"/>
</dbReference>
<dbReference type="GO" id="GO:0015074">
    <property type="term" value="P:DNA integration"/>
    <property type="evidence" value="ECO:0007669"/>
    <property type="project" value="InterPro"/>
</dbReference>
<keyword evidence="1" id="KW-0233">DNA recombination</keyword>
<protein>
    <submittedName>
        <fullName evidence="3">Tyrosine recombinase XerD</fullName>
    </submittedName>
</protein>
<dbReference type="AlphaFoldDB" id="A0A1S1V410"/>
<comment type="caution">
    <text evidence="3">The sequence shown here is derived from an EMBL/GenBank/DDBJ whole genome shotgun (WGS) entry which is preliminary data.</text>
</comment>
<dbReference type="InterPro" id="IPR013762">
    <property type="entry name" value="Integrase-like_cat_sf"/>
</dbReference>
<dbReference type="Pfam" id="PF00589">
    <property type="entry name" value="Phage_integrase"/>
    <property type="match status" value="1"/>
</dbReference>
<dbReference type="InterPro" id="IPR050090">
    <property type="entry name" value="Tyrosine_recombinase_XerCD"/>
</dbReference>
<reference evidence="3 4" key="1">
    <citation type="submission" date="2016-09" db="EMBL/GenBank/DDBJ databases">
        <title>Genome sequence of Eubacterium angustum.</title>
        <authorList>
            <person name="Poehlein A."/>
            <person name="Daniel R."/>
        </authorList>
    </citation>
    <scope>NUCLEOTIDE SEQUENCE [LARGE SCALE GENOMIC DNA]</scope>
    <source>
        <strain evidence="3 4">DSM 1989</strain>
    </source>
</reference>
<dbReference type="CDD" id="cd01192">
    <property type="entry name" value="INT_C_like_3"/>
    <property type="match status" value="1"/>
</dbReference>
<dbReference type="Proteomes" id="UP000180254">
    <property type="component" value="Unassembled WGS sequence"/>
</dbReference>
<dbReference type="InterPro" id="IPR002104">
    <property type="entry name" value="Integrase_catalytic"/>
</dbReference>
<organism evidence="3 4">
    <name type="scientific">Andreesenia angusta</name>
    <dbReference type="NCBI Taxonomy" id="39480"/>
    <lineage>
        <taxon>Bacteria</taxon>
        <taxon>Bacillati</taxon>
        <taxon>Bacillota</taxon>
        <taxon>Tissierellia</taxon>
        <taxon>Tissierellales</taxon>
        <taxon>Gottschalkiaceae</taxon>
        <taxon>Andreesenia</taxon>
    </lineage>
</organism>
<dbReference type="SUPFAM" id="SSF56349">
    <property type="entry name" value="DNA breaking-rejoining enzymes"/>
    <property type="match status" value="1"/>
</dbReference>
<keyword evidence="4" id="KW-1185">Reference proteome</keyword>
<dbReference type="RefSeq" id="WP_071064497.1">
    <property type="nucleotide sequence ID" value="NZ_MKIE01000014.1"/>
</dbReference>
<feature type="domain" description="Tyr recombinase" evidence="2">
    <location>
        <begin position="1"/>
        <end position="177"/>
    </location>
</feature>
<evidence type="ECO:0000259" key="2">
    <source>
        <dbReference type="PROSITE" id="PS51898"/>
    </source>
</evidence>
<dbReference type="PANTHER" id="PTHR30349:SF82">
    <property type="entry name" value="INTEGRASE_RECOMBINASE YOEC-RELATED"/>
    <property type="match status" value="1"/>
</dbReference>
<name>A0A1S1V410_9FIRM</name>
<evidence type="ECO:0000313" key="3">
    <source>
        <dbReference type="EMBL" id="OHW61393.1"/>
    </source>
</evidence>
<gene>
    <name evidence="3" type="primary">xerD_5</name>
    <name evidence="3" type="ORF">EUAN_22430</name>
</gene>